<evidence type="ECO:0000259" key="2">
    <source>
        <dbReference type="Pfam" id="PF00582"/>
    </source>
</evidence>
<dbReference type="RefSeq" id="WP_121253881.1">
    <property type="nucleotide sequence ID" value="NZ_RBIL01000002.1"/>
</dbReference>
<dbReference type="PANTHER" id="PTHR46268">
    <property type="entry name" value="STRESS RESPONSE PROTEIN NHAX"/>
    <property type="match status" value="1"/>
</dbReference>
<dbReference type="OrthoDB" id="5242641at2"/>
<dbReference type="Proteomes" id="UP000278962">
    <property type="component" value="Unassembled WGS sequence"/>
</dbReference>
<dbReference type="Gene3D" id="3.40.50.12370">
    <property type="match status" value="1"/>
</dbReference>
<reference evidence="3 4" key="1">
    <citation type="submission" date="2018-10" db="EMBL/GenBank/DDBJ databases">
        <title>Genomic Encyclopedia of Archaeal and Bacterial Type Strains, Phase II (KMG-II): from individual species to whole genera.</title>
        <authorList>
            <person name="Goeker M."/>
        </authorList>
    </citation>
    <scope>NUCLEOTIDE SEQUENCE [LARGE SCALE GENOMIC DNA]</scope>
    <source>
        <strain evidence="3 4">DSM 14954</strain>
    </source>
</reference>
<organism evidence="3 4">
    <name type="scientific">Solirubrobacter pauli</name>
    <dbReference type="NCBI Taxonomy" id="166793"/>
    <lineage>
        <taxon>Bacteria</taxon>
        <taxon>Bacillati</taxon>
        <taxon>Actinomycetota</taxon>
        <taxon>Thermoleophilia</taxon>
        <taxon>Solirubrobacterales</taxon>
        <taxon>Solirubrobacteraceae</taxon>
        <taxon>Solirubrobacter</taxon>
    </lineage>
</organism>
<dbReference type="PANTHER" id="PTHR46268:SF6">
    <property type="entry name" value="UNIVERSAL STRESS PROTEIN UP12"/>
    <property type="match status" value="1"/>
</dbReference>
<dbReference type="CDD" id="cd00293">
    <property type="entry name" value="USP-like"/>
    <property type="match status" value="1"/>
</dbReference>
<comment type="similarity">
    <text evidence="1">Belongs to the universal stress protein A family.</text>
</comment>
<dbReference type="AlphaFoldDB" id="A0A660L058"/>
<dbReference type="InterPro" id="IPR006016">
    <property type="entry name" value="UspA"/>
</dbReference>
<keyword evidence="4" id="KW-1185">Reference proteome</keyword>
<name>A0A660L058_9ACTN</name>
<dbReference type="SUPFAM" id="SSF52402">
    <property type="entry name" value="Adenine nucleotide alpha hydrolases-like"/>
    <property type="match status" value="1"/>
</dbReference>
<comment type="caution">
    <text evidence="3">The sequence shown here is derived from an EMBL/GenBank/DDBJ whole genome shotgun (WGS) entry which is preliminary data.</text>
</comment>
<dbReference type="EMBL" id="RBIL01000002">
    <property type="protein sequence ID" value="RKQ86282.1"/>
    <property type="molecule type" value="Genomic_DNA"/>
</dbReference>
<dbReference type="Pfam" id="PF00582">
    <property type="entry name" value="Usp"/>
    <property type="match status" value="1"/>
</dbReference>
<gene>
    <name evidence="3" type="ORF">C8N24_4292</name>
</gene>
<evidence type="ECO:0000313" key="3">
    <source>
        <dbReference type="EMBL" id="RKQ86282.1"/>
    </source>
</evidence>
<feature type="domain" description="UspA" evidence="2">
    <location>
        <begin position="119"/>
        <end position="273"/>
    </location>
</feature>
<accession>A0A660L058</accession>
<protein>
    <submittedName>
        <fullName evidence="3">Universal stress protein family protein</fullName>
    </submittedName>
</protein>
<proteinExistence type="inferred from homology"/>
<evidence type="ECO:0000313" key="4">
    <source>
        <dbReference type="Proteomes" id="UP000278962"/>
    </source>
</evidence>
<evidence type="ECO:0000256" key="1">
    <source>
        <dbReference type="ARBA" id="ARBA00008791"/>
    </source>
</evidence>
<sequence>MRSTVLVASNGDPAPAEFARVIAGVLGVGVNTVAVAAADEPDDAPLVRAGTRVERASSAAAGLQRLIVAEEPLLTVLGSPATARHGRVALGTTAERVLHGAARAVAVVPRGHGERALGTIGVGLLPTPESLRALHAAASLSRAAGVPLLVLTVLRRSPDLADATDLAARLAPETPSPTRGPAASILGAAITAAAREGGDAWDEEVRERGRTRRVAVEPRVLVGDAVDALIRATGRLGLLVLGSRAYGPAGVVLPGGTARRVLAAARCPVLLVPRAQAALLVAA</sequence>